<dbReference type="AlphaFoldDB" id="A0A2V0NSS8"/>
<dbReference type="Pfam" id="PF13850">
    <property type="entry name" value="ERGIC_N"/>
    <property type="match status" value="1"/>
</dbReference>
<dbReference type="GO" id="GO:0030134">
    <property type="term" value="C:COPII-coated ER to Golgi transport vesicle"/>
    <property type="evidence" value="ECO:0007669"/>
    <property type="project" value="TreeGrafter"/>
</dbReference>
<dbReference type="Proteomes" id="UP000247498">
    <property type="component" value="Unassembled WGS sequence"/>
</dbReference>
<feature type="domain" description="Endoplasmic reticulum vesicle transporter N-terminal" evidence="8">
    <location>
        <begin position="3"/>
        <end position="91"/>
    </location>
</feature>
<dbReference type="InterPro" id="IPR045888">
    <property type="entry name" value="Erv"/>
</dbReference>
<comment type="subcellular location">
    <subcellularLocation>
        <location evidence="1">Membrane</location>
        <topology evidence="1">Multi-pass membrane protein</topology>
    </subcellularLocation>
</comment>
<dbReference type="PANTHER" id="PTHR10984:SF25">
    <property type="entry name" value="ENDOPLASMIC RETICULUM-GOLGI INTERMEDIATE COMPARTMENT PROTEIN 3"/>
    <property type="match status" value="1"/>
</dbReference>
<accession>A0A2V0NSS8</accession>
<evidence type="ECO:0000259" key="7">
    <source>
        <dbReference type="Pfam" id="PF07970"/>
    </source>
</evidence>
<comment type="caution">
    <text evidence="9">The sequence shown here is derived from an EMBL/GenBank/DDBJ whole genome shotgun (WGS) entry which is preliminary data.</text>
</comment>
<dbReference type="InterPro" id="IPR039542">
    <property type="entry name" value="Erv_N"/>
</dbReference>
<dbReference type="STRING" id="307507.A0A2V0NSS8"/>
<reference evidence="9 10" key="1">
    <citation type="journal article" date="2018" name="Sci. Rep.">
        <title>Raphidocelis subcapitata (=Pseudokirchneriella subcapitata) provides an insight into genome evolution and environmental adaptations in the Sphaeropleales.</title>
        <authorList>
            <person name="Suzuki S."/>
            <person name="Yamaguchi H."/>
            <person name="Nakajima N."/>
            <person name="Kawachi M."/>
        </authorList>
    </citation>
    <scope>NUCLEOTIDE SEQUENCE [LARGE SCALE GENOMIC DNA]</scope>
    <source>
        <strain evidence="9 10">NIES-35</strain>
    </source>
</reference>
<dbReference type="GO" id="GO:0005783">
    <property type="term" value="C:endoplasmic reticulum"/>
    <property type="evidence" value="ECO:0007669"/>
    <property type="project" value="TreeGrafter"/>
</dbReference>
<feature type="region of interest" description="Disordered" evidence="6">
    <location>
        <begin position="346"/>
        <end position="377"/>
    </location>
</feature>
<evidence type="ECO:0000256" key="2">
    <source>
        <dbReference type="ARBA" id="ARBA00005648"/>
    </source>
</evidence>
<keyword evidence="10" id="KW-1185">Reference proteome</keyword>
<evidence type="ECO:0000256" key="4">
    <source>
        <dbReference type="ARBA" id="ARBA00022989"/>
    </source>
</evidence>
<dbReference type="FunCoup" id="A0A2V0NSS8">
    <property type="interactions" value="175"/>
</dbReference>
<evidence type="ECO:0000313" key="10">
    <source>
        <dbReference type="Proteomes" id="UP000247498"/>
    </source>
</evidence>
<sequence length="439" mass="46777">MKLAKISAFARPEEHLTKKTLHGAIVTLMGVLLASTLFCHELSWYLSPKAHSKMEVDLRRHRDLGINVDVTFHAVPCAALSVDIIDASGTADSDVNYARGVHLRKVRLDAQGRPLQGAGDYRTPQSQRLVDAGGSTVVNVDLGEAMRHMGEMEQEMGSHEGCRLSGDVTVRRVAGRMHFAVHQQSFVDMLPQMLTGHVLPRLRNMSHTIHRCSFGPSFPGQVNPLDGTVRVEPEGGNGHAYKYYIKIVPSQFTSRMGAVLESNSYSVSEYALPLLQQGQAGHGKRDAFVDLVYDLSPIVMRIRQSPLGLLHFLVRLCAVVGGAVSVTRLCDGLVHGTARALGLVDGGARSSSGSGSHASDGILPMRSSNAGSHRSSHGGARASFGGLASSLLRYSSGGGAAARYGGSMAMSPLTGFAPPTLTGFGSWSTIDGENAAKKV</sequence>
<gene>
    <name evidence="9" type="ORF">Rsub_01308</name>
</gene>
<feature type="domain" description="Endoplasmic reticulum vesicle transporter C-terminal" evidence="7">
    <location>
        <begin position="155"/>
        <end position="331"/>
    </location>
</feature>
<dbReference type="InParanoid" id="A0A2V0NSS8"/>
<evidence type="ECO:0000256" key="3">
    <source>
        <dbReference type="ARBA" id="ARBA00022692"/>
    </source>
</evidence>
<dbReference type="OrthoDB" id="270930at2759"/>
<name>A0A2V0NSS8_9CHLO</name>
<dbReference type="InterPro" id="IPR012936">
    <property type="entry name" value="Erv_C"/>
</dbReference>
<protein>
    <submittedName>
        <fullName evidence="9">Uncharacterized protein</fullName>
    </submittedName>
</protein>
<dbReference type="Pfam" id="PF07970">
    <property type="entry name" value="COPIIcoated_ERV"/>
    <property type="match status" value="1"/>
</dbReference>
<comment type="similarity">
    <text evidence="2">Belongs to the ERGIC family.</text>
</comment>
<feature type="compositionally biased region" description="Low complexity" evidence="6">
    <location>
        <begin position="346"/>
        <end position="361"/>
    </location>
</feature>
<dbReference type="PANTHER" id="PTHR10984">
    <property type="entry name" value="ENDOPLASMIC RETICULUM-GOLGI INTERMEDIATE COMPARTMENT PROTEIN"/>
    <property type="match status" value="1"/>
</dbReference>
<dbReference type="GO" id="GO:0016020">
    <property type="term" value="C:membrane"/>
    <property type="evidence" value="ECO:0007669"/>
    <property type="project" value="UniProtKB-SubCell"/>
</dbReference>
<evidence type="ECO:0000259" key="8">
    <source>
        <dbReference type="Pfam" id="PF13850"/>
    </source>
</evidence>
<keyword evidence="5" id="KW-0472">Membrane</keyword>
<proteinExistence type="inferred from homology"/>
<evidence type="ECO:0000313" key="9">
    <source>
        <dbReference type="EMBL" id="GBF88593.1"/>
    </source>
</evidence>
<keyword evidence="3" id="KW-0812">Transmembrane</keyword>
<evidence type="ECO:0000256" key="5">
    <source>
        <dbReference type="ARBA" id="ARBA00023136"/>
    </source>
</evidence>
<dbReference type="EMBL" id="BDRX01000005">
    <property type="protein sequence ID" value="GBF88593.1"/>
    <property type="molecule type" value="Genomic_DNA"/>
</dbReference>
<organism evidence="9 10">
    <name type="scientific">Raphidocelis subcapitata</name>
    <dbReference type="NCBI Taxonomy" id="307507"/>
    <lineage>
        <taxon>Eukaryota</taxon>
        <taxon>Viridiplantae</taxon>
        <taxon>Chlorophyta</taxon>
        <taxon>core chlorophytes</taxon>
        <taxon>Chlorophyceae</taxon>
        <taxon>CS clade</taxon>
        <taxon>Sphaeropleales</taxon>
        <taxon>Selenastraceae</taxon>
        <taxon>Raphidocelis</taxon>
    </lineage>
</organism>
<evidence type="ECO:0000256" key="6">
    <source>
        <dbReference type="SAM" id="MobiDB-lite"/>
    </source>
</evidence>
<evidence type="ECO:0000256" key="1">
    <source>
        <dbReference type="ARBA" id="ARBA00004141"/>
    </source>
</evidence>
<keyword evidence="4" id="KW-1133">Transmembrane helix</keyword>